<dbReference type="WBParaSite" id="ACRNAN_scaffold15611.g17925.t1">
    <property type="protein sequence ID" value="ACRNAN_scaffold15611.g17925.t1"/>
    <property type="gene ID" value="ACRNAN_scaffold15611.g17925"/>
</dbReference>
<proteinExistence type="predicted"/>
<protein>
    <submittedName>
        <fullName evidence="2">Uncharacterized protein</fullName>
    </submittedName>
</protein>
<organism evidence="1 2">
    <name type="scientific">Acrobeloides nanus</name>
    <dbReference type="NCBI Taxonomy" id="290746"/>
    <lineage>
        <taxon>Eukaryota</taxon>
        <taxon>Metazoa</taxon>
        <taxon>Ecdysozoa</taxon>
        <taxon>Nematoda</taxon>
        <taxon>Chromadorea</taxon>
        <taxon>Rhabditida</taxon>
        <taxon>Tylenchina</taxon>
        <taxon>Cephalobomorpha</taxon>
        <taxon>Cephaloboidea</taxon>
        <taxon>Cephalobidae</taxon>
        <taxon>Acrobeloides</taxon>
    </lineage>
</organism>
<evidence type="ECO:0000313" key="2">
    <source>
        <dbReference type="WBParaSite" id="ACRNAN_scaffold15611.g17925.t1"/>
    </source>
</evidence>
<dbReference type="Proteomes" id="UP000887540">
    <property type="component" value="Unplaced"/>
</dbReference>
<evidence type="ECO:0000313" key="1">
    <source>
        <dbReference type="Proteomes" id="UP000887540"/>
    </source>
</evidence>
<accession>A0A914CXP3</accession>
<keyword evidence="1" id="KW-1185">Reference proteome</keyword>
<dbReference type="AlphaFoldDB" id="A0A914CXP3"/>
<sequence length="36" mass="4192">IDRIKIVACDGNMEKLLNPFGTEPTIEKENFKKRSR</sequence>
<reference evidence="2" key="1">
    <citation type="submission" date="2022-11" db="UniProtKB">
        <authorList>
            <consortium name="WormBaseParasite"/>
        </authorList>
    </citation>
    <scope>IDENTIFICATION</scope>
</reference>
<name>A0A914CXP3_9BILA</name>